<dbReference type="Pfam" id="PF02538">
    <property type="entry name" value="Hydantoinase_B"/>
    <property type="match status" value="1"/>
</dbReference>
<dbReference type="PANTHER" id="PTHR11365">
    <property type="entry name" value="5-OXOPROLINASE RELATED"/>
    <property type="match status" value="1"/>
</dbReference>
<feature type="region of interest" description="Disordered" evidence="1">
    <location>
        <begin position="512"/>
        <end position="537"/>
    </location>
</feature>
<dbReference type="RefSeq" id="WP_123695329.1">
    <property type="nucleotide sequence ID" value="NZ_AP019700.1"/>
</dbReference>
<comment type="caution">
    <text evidence="3">The sequence shown here is derived from an EMBL/GenBank/DDBJ whole genome shotgun (WGS) entry which is preliminary data.</text>
</comment>
<dbReference type="InterPro" id="IPR003692">
    <property type="entry name" value="Hydantoinase_B"/>
</dbReference>
<feature type="domain" description="Hydantoinase B/oxoprolinase" evidence="2">
    <location>
        <begin position="10"/>
        <end position="519"/>
    </location>
</feature>
<keyword evidence="4" id="KW-1185">Reference proteome</keyword>
<dbReference type="GO" id="GO:0006749">
    <property type="term" value="P:glutathione metabolic process"/>
    <property type="evidence" value="ECO:0007669"/>
    <property type="project" value="TreeGrafter"/>
</dbReference>
<proteinExistence type="predicted"/>
<dbReference type="PANTHER" id="PTHR11365:SF23">
    <property type="entry name" value="HYPOTHETICAL 5-OXOPROLINASE (EUROFUNG)-RELATED"/>
    <property type="match status" value="1"/>
</dbReference>
<dbReference type="GO" id="GO:0017168">
    <property type="term" value="F:5-oxoprolinase (ATP-hydrolyzing) activity"/>
    <property type="evidence" value="ECO:0007669"/>
    <property type="project" value="TreeGrafter"/>
</dbReference>
<dbReference type="OrthoDB" id="9761586at2"/>
<dbReference type="Proteomes" id="UP000278222">
    <property type="component" value="Unassembled WGS sequence"/>
</dbReference>
<evidence type="ECO:0000313" key="4">
    <source>
        <dbReference type="Proteomes" id="UP000278222"/>
    </source>
</evidence>
<sequence>MGDMNATRLDPITVEILWTRLVSAVDEAALALHRTSFSTVVRESHDYTCMLLDPTGRAVVQATRSVPSFIGTLPMSVQAFLVKYPAETLQPGDVIISNDPWIGTGHLPDLTLAAPIFHRGRMVGFAGAIAHMSDIGGRRRSPDNTDIYEEGLQIPILKLYEAGRPNETLYEVIRRNVRVPDEVTGDIHAMVGSTEKMAHGLLRLLEEYGLDDVEPLAAEVIGRTEVAMRRAIAAVPDGRYHTVTMIDSFNSAAPLRIECTIVVDGETLSVDFAGSSPQNPSPLNSVLGYTRAYSTYALKCVLLPDVPNNEGNVLPIRIEAPEGSFLNPHYPAAVEARATVGHYTTSAVLNTLALALPERVPAESGIPLHGFTIRGRRQGRPFSSIFFFNGGQGARPDQDGLPTLSFPTNVSNTPVEVLERLLPVRIHDKSFLPGSGGRGQFRGGPGQRIEMEMLNPEGANVVLLSQRVKYPPVGRQGGANGRLERILFNGEAVEGERPFAMQKGDRFVLELPGGGGFGPEADRDPALIARDRENELA</sequence>
<protein>
    <submittedName>
        <fullName evidence="3">N-methylhydantoinase B</fullName>
    </submittedName>
</protein>
<name>A0A3N1KRN3_9PROT</name>
<evidence type="ECO:0000259" key="2">
    <source>
        <dbReference type="Pfam" id="PF02538"/>
    </source>
</evidence>
<dbReference type="EMBL" id="RJKX01000018">
    <property type="protein sequence ID" value="ROP81449.1"/>
    <property type="molecule type" value="Genomic_DNA"/>
</dbReference>
<reference evidence="3 4" key="1">
    <citation type="submission" date="2018-11" db="EMBL/GenBank/DDBJ databases">
        <title>Genomic Encyclopedia of Type Strains, Phase IV (KMG-IV): sequencing the most valuable type-strain genomes for metagenomic binning, comparative biology and taxonomic classification.</title>
        <authorList>
            <person name="Goeker M."/>
        </authorList>
    </citation>
    <scope>NUCLEOTIDE SEQUENCE [LARGE SCALE GENOMIC DNA]</scope>
    <source>
        <strain evidence="3 4">DSM 5900</strain>
    </source>
</reference>
<organism evidence="3 4">
    <name type="scientific">Stella humosa</name>
    <dbReference type="NCBI Taxonomy" id="94"/>
    <lineage>
        <taxon>Bacteria</taxon>
        <taxon>Pseudomonadati</taxon>
        <taxon>Pseudomonadota</taxon>
        <taxon>Alphaproteobacteria</taxon>
        <taxon>Rhodospirillales</taxon>
        <taxon>Stellaceae</taxon>
        <taxon>Stella</taxon>
    </lineage>
</organism>
<dbReference type="AlphaFoldDB" id="A0A3N1KRN3"/>
<feature type="compositionally biased region" description="Basic and acidic residues" evidence="1">
    <location>
        <begin position="520"/>
        <end position="537"/>
    </location>
</feature>
<gene>
    <name evidence="3" type="ORF">EDC65_5307</name>
</gene>
<evidence type="ECO:0000313" key="3">
    <source>
        <dbReference type="EMBL" id="ROP81449.1"/>
    </source>
</evidence>
<accession>A0A3N1KRN3</accession>
<dbReference type="GO" id="GO:0005829">
    <property type="term" value="C:cytosol"/>
    <property type="evidence" value="ECO:0007669"/>
    <property type="project" value="TreeGrafter"/>
</dbReference>
<evidence type="ECO:0000256" key="1">
    <source>
        <dbReference type="SAM" id="MobiDB-lite"/>
    </source>
</evidence>
<dbReference type="InterPro" id="IPR045079">
    <property type="entry name" value="Oxoprolinase-like"/>
</dbReference>